<dbReference type="OrthoDB" id="9802649at2"/>
<dbReference type="InterPro" id="IPR001173">
    <property type="entry name" value="Glyco_trans_2-like"/>
</dbReference>
<dbReference type="SUPFAM" id="SSF53448">
    <property type="entry name" value="Nucleotide-diphospho-sugar transferases"/>
    <property type="match status" value="1"/>
</dbReference>
<reference evidence="2 3" key="1">
    <citation type="submission" date="2017-10" db="EMBL/GenBank/DDBJ databases">
        <authorList>
            <person name="Banno H."/>
            <person name="Chua N.-H."/>
        </authorList>
    </citation>
    <scope>NUCLEOTIDE SEQUENCE [LARGE SCALE GENOMIC DNA]</scope>
    <source>
        <strain evidence="2">Vibrio tapetis CECT4600</strain>
    </source>
</reference>
<dbReference type="RefSeq" id="WP_102523355.1">
    <property type="nucleotide sequence ID" value="NZ_LT960611.1"/>
</dbReference>
<evidence type="ECO:0000259" key="1">
    <source>
        <dbReference type="Pfam" id="PF00535"/>
    </source>
</evidence>
<proteinExistence type="predicted"/>
<dbReference type="InterPro" id="IPR029044">
    <property type="entry name" value="Nucleotide-diphossugar_trans"/>
</dbReference>
<keyword evidence="2" id="KW-0808">Transferase</keyword>
<dbReference type="Gene3D" id="3.90.550.10">
    <property type="entry name" value="Spore Coat Polysaccharide Biosynthesis Protein SpsA, Chain A"/>
    <property type="match status" value="1"/>
</dbReference>
<accession>A0A2N8ZGE2</accession>
<dbReference type="PANTHER" id="PTHR22916">
    <property type="entry name" value="GLYCOSYLTRANSFERASE"/>
    <property type="match status" value="1"/>
</dbReference>
<sequence length="268" mass="29979">MSTNPVVSIVIPMYNAESYIRETLISIANQTYDSYEVIVVDNASTDSSLALVNEFSDQFSKLNVIKRENNSGGPAAPRNDGIEQANGELIAFVDADDVWEPSKLEEQVKCYIEDDANLICTNSRYIDEESEFLNKATGEKPKKNRTYGLKALLFRNTITTSSVVVSKGLLGDSRFNESKEMNTCEDYLLWLTVLNKEASHLIHLGSPLVRYRVMASSLGHNAGKRALALRSLMASSQFLIESKQEKYVFIVLFSNLLRFARLSLLGLK</sequence>
<dbReference type="Pfam" id="PF00535">
    <property type="entry name" value="Glycos_transf_2"/>
    <property type="match status" value="1"/>
</dbReference>
<protein>
    <submittedName>
        <fullName evidence="2">Putative Glycosyltransferase-like protein, family 2</fullName>
    </submittedName>
</protein>
<gene>
    <name evidence="2" type="ORF">VTAP4600_A2990</name>
</gene>
<keyword evidence="3" id="KW-1185">Reference proteome</keyword>
<dbReference type="GO" id="GO:0016758">
    <property type="term" value="F:hexosyltransferase activity"/>
    <property type="evidence" value="ECO:0007669"/>
    <property type="project" value="UniProtKB-ARBA"/>
</dbReference>
<dbReference type="EMBL" id="LT960611">
    <property type="protein sequence ID" value="SON50956.1"/>
    <property type="molecule type" value="Genomic_DNA"/>
</dbReference>
<name>A0A2N8ZGE2_9VIBR</name>
<dbReference type="AlphaFoldDB" id="A0A2N8ZGE2"/>
<dbReference type="CDD" id="cd00761">
    <property type="entry name" value="Glyco_tranf_GTA_type"/>
    <property type="match status" value="1"/>
</dbReference>
<feature type="domain" description="Glycosyltransferase 2-like" evidence="1">
    <location>
        <begin position="8"/>
        <end position="150"/>
    </location>
</feature>
<organism evidence="2 3">
    <name type="scientific">Vibrio tapetis subsp. tapetis</name>
    <dbReference type="NCBI Taxonomy" id="1671868"/>
    <lineage>
        <taxon>Bacteria</taxon>
        <taxon>Pseudomonadati</taxon>
        <taxon>Pseudomonadota</taxon>
        <taxon>Gammaproteobacteria</taxon>
        <taxon>Vibrionales</taxon>
        <taxon>Vibrionaceae</taxon>
        <taxon>Vibrio</taxon>
    </lineage>
</organism>
<dbReference type="PANTHER" id="PTHR22916:SF3">
    <property type="entry name" value="UDP-GLCNAC:BETAGAL BETA-1,3-N-ACETYLGLUCOSAMINYLTRANSFERASE-LIKE PROTEIN 1"/>
    <property type="match status" value="1"/>
</dbReference>
<evidence type="ECO:0000313" key="3">
    <source>
        <dbReference type="Proteomes" id="UP000235828"/>
    </source>
</evidence>
<evidence type="ECO:0000313" key="2">
    <source>
        <dbReference type="EMBL" id="SON50956.1"/>
    </source>
</evidence>
<dbReference type="KEGG" id="vta:A2990"/>
<dbReference type="Proteomes" id="UP000235828">
    <property type="component" value="Chromosome A"/>
</dbReference>